<feature type="compositionally biased region" description="Basic and acidic residues" evidence="1">
    <location>
        <begin position="493"/>
        <end position="505"/>
    </location>
</feature>
<proteinExistence type="predicted"/>
<feature type="region of interest" description="Disordered" evidence="1">
    <location>
        <begin position="485"/>
        <end position="505"/>
    </location>
</feature>
<reference evidence="2" key="1">
    <citation type="submission" date="2021-11" db="EMBL/GenBank/DDBJ databases">
        <authorList>
            <consortium name="Genoscope - CEA"/>
            <person name="William W."/>
        </authorList>
    </citation>
    <scope>NUCLEOTIDE SEQUENCE</scope>
</reference>
<evidence type="ECO:0008006" key="4">
    <source>
        <dbReference type="Google" id="ProtNLM"/>
    </source>
</evidence>
<dbReference type="AlphaFoldDB" id="A0A8J2SPZ5"/>
<evidence type="ECO:0000313" key="2">
    <source>
        <dbReference type="EMBL" id="CAH0371247.1"/>
    </source>
</evidence>
<sequence>MSKVSCAVDMTLPLPLPPPPTPTRRHAIPEDAVPADTAAIDARKHRYDWALEALDNGWRQRAAILGDDNEDRFWHAGHARSHWPGRARVVRQLLKLAWCAARAGDGATARRIMWQPRRSWLVLSLVRAKLTVSDEAMLSILRGSWIAGGAAVRETATQRRLYLTWARQLQLQKMYERRRPDVILQCGDKLLFSRFLCSRGVPTPRVFDLRRGRLPRQDLFVKPRYLDGGRHVETYAWRDDAYVDEIGTVGWRTRVPGRDPVISPEALWRKLAPASNAGGVLVQERLRNTDRVRALVGENAALCTFRVVTAQPVDLTSSRAAGGAAVVGCAMRMPSNTIVPADNYSDGGIFCNVDWRAERLAGPARDLFGNLHARHPNTGAPIDGRLLPGARAMVERCAALHDLLCAEYFADAYPWIGWDATLTAGGAGFHVLEVNPVSGPGFQLVCGPHLGDPTAREIFAQVPRYPWSCLWPRWATPFAWRSSDPVSRATPGRRAELEAKKARGT</sequence>
<gene>
    <name evidence="2" type="ORF">PECAL_3P11800</name>
</gene>
<organism evidence="2 3">
    <name type="scientific">Pelagomonas calceolata</name>
    <dbReference type="NCBI Taxonomy" id="35677"/>
    <lineage>
        <taxon>Eukaryota</taxon>
        <taxon>Sar</taxon>
        <taxon>Stramenopiles</taxon>
        <taxon>Ochrophyta</taxon>
        <taxon>Pelagophyceae</taxon>
        <taxon>Pelagomonadales</taxon>
        <taxon>Pelagomonadaceae</taxon>
        <taxon>Pelagomonas</taxon>
    </lineage>
</organism>
<evidence type="ECO:0000313" key="3">
    <source>
        <dbReference type="Proteomes" id="UP000789595"/>
    </source>
</evidence>
<dbReference type="EMBL" id="CAKKNE010000003">
    <property type="protein sequence ID" value="CAH0371247.1"/>
    <property type="molecule type" value="Genomic_DNA"/>
</dbReference>
<dbReference type="Proteomes" id="UP000789595">
    <property type="component" value="Unassembled WGS sequence"/>
</dbReference>
<feature type="region of interest" description="Disordered" evidence="1">
    <location>
        <begin position="11"/>
        <end position="33"/>
    </location>
</feature>
<accession>A0A8J2SPZ5</accession>
<protein>
    <recommendedName>
        <fullName evidence="4">Alpha-L-glutamate ligase-related protein ATP-grasp domain-containing protein</fullName>
    </recommendedName>
</protein>
<name>A0A8J2SPZ5_9STRA</name>
<comment type="caution">
    <text evidence="2">The sequence shown here is derived from an EMBL/GenBank/DDBJ whole genome shotgun (WGS) entry which is preliminary data.</text>
</comment>
<dbReference type="SUPFAM" id="SSF56059">
    <property type="entry name" value="Glutathione synthetase ATP-binding domain-like"/>
    <property type="match status" value="1"/>
</dbReference>
<evidence type="ECO:0000256" key="1">
    <source>
        <dbReference type="SAM" id="MobiDB-lite"/>
    </source>
</evidence>
<keyword evidence="3" id="KW-1185">Reference proteome</keyword>